<feature type="repeat" description="WD" evidence="3">
    <location>
        <begin position="577"/>
        <end position="616"/>
    </location>
</feature>
<dbReference type="EMBL" id="JBHTEE010000001">
    <property type="protein sequence ID" value="MFC7599128.1"/>
    <property type="molecule type" value="Genomic_DNA"/>
</dbReference>
<keyword evidence="2" id="KW-0677">Repeat</keyword>
<organism evidence="4 5">
    <name type="scientific">Streptosporangium amethystogenes subsp. fukuiense</name>
    <dbReference type="NCBI Taxonomy" id="698418"/>
    <lineage>
        <taxon>Bacteria</taxon>
        <taxon>Bacillati</taxon>
        <taxon>Actinomycetota</taxon>
        <taxon>Actinomycetes</taxon>
        <taxon>Streptosporangiales</taxon>
        <taxon>Streptosporangiaceae</taxon>
        <taxon>Streptosporangium</taxon>
    </lineage>
</organism>
<proteinExistence type="predicted"/>
<dbReference type="InterPro" id="IPR001680">
    <property type="entry name" value="WD40_rpt"/>
</dbReference>
<feature type="repeat" description="WD" evidence="3">
    <location>
        <begin position="516"/>
        <end position="541"/>
    </location>
</feature>
<dbReference type="Gene3D" id="2.130.10.10">
    <property type="entry name" value="YVTN repeat-like/Quinoprotein amine dehydrogenase"/>
    <property type="match status" value="3"/>
</dbReference>
<evidence type="ECO:0000313" key="5">
    <source>
        <dbReference type="Proteomes" id="UP001596514"/>
    </source>
</evidence>
<dbReference type="PROSITE" id="PS50294">
    <property type="entry name" value="WD_REPEATS_REGION"/>
    <property type="match status" value="3"/>
</dbReference>
<name>A0ABW2ST07_9ACTN</name>
<dbReference type="InterPro" id="IPR015943">
    <property type="entry name" value="WD40/YVTN_repeat-like_dom_sf"/>
</dbReference>
<protein>
    <submittedName>
        <fullName evidence="4">WD40 repeat domain-containing protein</fullName>
    </submittedName>
</protein>
<dbReference type="PANTHER" id="PTHR22847">
    <property type="entry name" value="WD40 REPEAT PROTEIN"/>
    <property type="match status" value="1"/>
</dbReference>
<dbReference type="InterPro" id="IPR020472">
    <property type="entry name" value="WD40_PAC1"/>
</dbReference>
<evidence type="ECO:0000313" key="4">
    <source>
        <dbReference type="EMBL" id="MFC7599128.1"/>
    </source>
</evidence>
<evidence type="ECO:0000256" key="3">
    <source>
        <dbReference type="PROSITE-ProRule" id="PRU00221"/>
    </source>
</evidence>
<dbReference type="PRINTS" id="PR00320">
    <property type="entry name" value="GPROTEINBRPT"/>
</dbReference>
<dbReference type="InterPro" id="IPR019775">
    <property type="entry name" value="WD40_repeat_CS"/>
</dbReference>
<dbReference type="PANTHER" id="PTHR22847:SF637">
    <property type="entry name" value="WD REPEAT DOMAIN 5B"/>
    <property type="match status" value="1"/>
</dbReference>
<dbReference type="SUPFAM" id="SSF50998">
    <property type="entry name" value="Quinoprotein alcohol dehydrogenase-like"/>
    <property type="match status" value="1"/>
</dbReference>
<keyword evidence="1 3" id="KW-0853">WD repeat</keyword>
<dbReference type="Proteomes" id="UP001596514">
    <property type="component" value="Unassembled WGS sequence"/>
</dbReference>
<sequence length="661" mass="70367">MIHADPDRLFPTLDKVGGQWAKCYRTAYLASGEEFSRAVPDVRRWLLQVHAARYGATGEPRLESEHDAWRVAWAGGMQWNEQVRPSWDNQTGGVCSVAAGMVGGMPVAITGSDNGVLRSWDLRTARPLRERRLGRYPVETVAFMGDIVLVPYHGRLEAWNPVTGESWTFDAVHQAWPLATVKDVGRFLILTVRYDTVRVRGGRRVWTVGHGAAVNGVATVRLDGRKRIVTCGDDATVQIFDLRTGKRYGEPLTGHVGPVRAVATAHVAGRPVAVTSGEDDTLRIWDLRTGRQRGRSVPGRVTAVATAEVNGRSVAVAGAAGRRGRVWDLRTGEEWGKPLGESGRGIATVGHLAVTCASSGAVRVWDLRTRRSRPLPGNPRVGAVALGVAYGRPVVVFAYEEGRWFGVKDLADGTRHSGKFTSQGSLITAVATATVDGRCIVLAAGGNDGLIRTWGMETGEIQVLSGHVGAVHALAATGSTAVSGGEDGLVGIWDLRTGESRCAVSPCAIDAVAVTGRTILTGGSDGTTRLWDVRTGERLGSLPTGVVHAVAVEGDLALVGGGGLRLWDLRDGRDRPLAGHAGAVTAVAIRGRQAVSGGWDRTLRMWDLRTGKQTAPPVRFPWPISALAWHPDGQLVVGISWEIAVLEPGPAAAFGSEPEAG</sequence>
<keyword evidence="5" id="KW-1185">Reference proteome</keyword>
<feature type="repeat" description="WD" evidence="3">
    <location>
        <begin position="464"/>
        <end position="503"/>
    </location>
</feature>
<dbReference type="SMART" id="SM00320">
    <property type="entry name" value="WD40"/>
    <property type="match status" value="9"/>
</dbReference>
<gene>
    <name evidence="4" type="ORF">ACFQVD_03270</name>
</gene>
<dbReference type="InterPro" id="IPR011047">
    <property type="entry name" value="Quinoprotein_ADH-like_sf"/>
</dbReference>
<evidence type="ECO:0000256" key="1">
    <source>
        <dbReference type="ARBA" id="ARBA00022574"/>
    </source>
</evidence>
<accession>A0ABW2ST07</accession>
<reference evidence="5" key="1">
    <citation type="journal article" date="2019" name="Int. J. Syst. Evol. Microbiol.">
        <title>The Global Catalogue of Microorganisms (GCM) 10K type strain sequencing project: providing services to taxonomists for standard genome sequencing and annotation.</title>
        <authorList>
            <consortium name="The Broad Institute Genomics Platform"/>
            <consortium name="The Broad Institute Genome Sequencing Center for Infectious Disease"/>
            <person name="Wu L."/>
            <person name="Ma J."/>
        </authorList>
    </citation>
    <scope>NUCLEOTIDE SEQUENCE [LARGE SCALE GENOMIC DNA]</scope>
    <source>
        <strain evidence="5">JCM 10083</strain>
    </source>
</reference>
<comment type="caution">
    <text evidence="4">The sequence shown here is derived from an EMBL/GenBank/DDBJ whole genome shotgun (WGS) entry which is preliminary data.</text>
</comment>
<dbReference type="Pfam" id="PF00400">
    <property type="entry name" value="WD40"/>
    <property type="match status" value="5"/>
</dbReference>
<feature type="repeat" description="WD" evidence="3">
    <location>
        <begin position="252"/>
        <end position="295"/>
    </location>
</feature>
<evidence type="ECO:0000256" key="2">
    <source>
        <dbReference type="ARBA" id="ARBA00022737"/>
    </source>
</evidence>
<dbReference type="PROSITE" id="PS50082">
    <property type="entry name" value="WD_REPEATS_2"/>
    <property type="match status" value="4"/>
</dbReference>
<dbReference type="PROSITE" id="PS00678">
    <property type="entry name" value="WD_REPEATS_1"/>
    <property type="match status" value="4"/>
</dbReference>
<dbReference type="RefSeq" id="WP_343963474.1">
    <property type="nucleotide sequence ID" value="NZ_BAAAGK010000017.1"/>
</dbReference>